<evidence type="ECO:0000313" key="2">
    <source>
        <dbReference type="Proteomes" id="UP001501353"/>
    </source>
</evidence>
<keyword evidence="2" id="KW-1185">Reference proteome</keyword>
<dbReference type="EMBL" id="BAAAZE010000008">
    <property type="protein sequence ID" value="GAA4024027.1"/>
    <property type="molecule type" value="Genomic_DNA"/>
</dbReference>
<accession>A0ABP7TBZ5</accession>
<sequence length="119" mass="13224">MTMPATDNDACHNTYQTIHARLNRETARLQWHELLPHFASGVMVAIDGTLDLVDVAVRMSMDDTTAVSNWMADGLVHRVSDTLAAAWSETDPALWSVIVKPWILVQLDQRKAPPQSATD</sequence>
<dbReference type="InterPro" id="IPR018741">
    <property type="entry name" value="DUF2288"/>
</dbReference>
<evidence type="ECO:0000313" key="1">
    <source>
        <dbReference type="EMBL" id="GAA4024027.1"/>
    </source>
</evidence>
<gene>
    <name evidence="1" type="ORF">GCM10022212_21920</name>
</gene>
<reference evidence="2" key="1">
    <citation type="journal article" date="2019" name="Int. J. Syst. Evol. Microbiol.">
        <title>The Global Catalogue of Microorganisms (GCM) 10K type strain sequencing project: providing services to taxonomists for standard genome sequencing and annotation.</title>
        <authorList>
            <consortium name="The Broad Institute Genomics Platform"/>
            <consortium name="The Broad Institute Genome Sequencing Center for Infectious Disease"/>
            <person name="Wu L."/>
            <person name="Ma J."/>
        </authorList>
    </citation>
    <scope>NUCLEOTIDE SEQUENCE [LARGE SCALE GENOMIC DNA]</scope>
    <source>
        <strain evidence="2">JCM 16673</strain>
    </source>
</reference>
<proteinExistence type="predicted"/>
<dbReference type="Proteomes" id="UP001501353">
    <property type="component" value="Unassembled WGS sequence"/>
</dbReference>
<protein>
    <submittedName>
        <fullName evidence="1">DUF2288 domain-containing protein</fullName>
    </submittedName>
</protein>
<name>A0ABP7TBZ5_9BURK</name>
<dbReference type="RefSeq" id="WP_344763345.1">
    <property type="nucleotide sequence ID" value="NZ_BAAAZE010000008.1"/>
</dbReference>
<organism evidence="1 2">
    <name type="scientific">Actimicrobium antarcticum</name>
    <dbReference type="NCBI Taxonomy" id="1051899"/>
    <lineage>
        <taxon>Bacteria</taxon>
        <taxon>Pseudomonadati</taxon>
        <taxon>Pseudomonadota</taxon>
        <taxon>Betaproteobacteria</taxon>
        <taxon>Burkholderiales</taxon>
        <taxon>Oxalobacteraceae</taxon>
        <taxon>Actimicrobium</taxon>
    </lineage>
</organism>
<comment type="caution">
    <text evidence="1">The sequence shown here is derived from an EMBL/GenBank/DDBJ whole genome shotgun (WGS) entry which is preliminary data.</text>
</comment>
<dbReference type="Pfam" id="PF10052">
    <property type="entry name" value="DUF2288"/>
    <property type="match status" value="1"/>
</dbReference>